<keyword evidence="6" id="KW-0456">Lyase</keyword>
<dbReference type="Gene3D" id="1.10.579.10">
    <property type="entry name" value="DNA Cyclobutane Dipyrimidine Photolyase, subunit A, domain 3"/>
    <property type="match status" value="1"/>
</dbReference>
<protein>
    <submittedName>
        <fullName evidence="6">Deoxyribodipyrimidine photo-lyase</fullName>
        <ecNumber evidence="6">4.1.99.3</ecNumber>
    </submittedName>
</protein>
<evidence type="ECO:0000256" key="3">
    <source>
        <dbReference type="ARBA" id="ARBA00022630"/>
    </source>
</evidence>
<name>A0ABW5KEJ6_9SPHI</name>
<gene>
    <name evidence="6" type="ORF">ACFSR5_00515</name>
</gene>
<dbReference type="InterPro" id="IPR006050">
    <property type="entry name" value="DNA_photolyase_N"/>
</dbReference>
<dbReference type="GO" id="GO:0003904">
    <property type="term" value="F:deoxyribodipyrimidine photo-lyase activity"/>
    <property type="evidence" value="ECO:0007669"/>
    <property type="project" value="UniProtKB-EC"/>
</dbReference>
<dbReference type="InterPro" id="IPR036155">
    <property type="entry name" value="Crypto/Photolyase_N_sf"/>
</dbReference>
<evidence type="ECO:0000256" key="4">
    <source>
        <dbReference type="ARBA" id="ARBA00022827"/>
    </source>
</evidence>
<evidence type="ECO:0000313" key="7">
    <source>
        <dbReference type="Proteomes" id="UP001597545"/>
    </source>
</evidence>
<dbReference type="EC" id="4.1.99.3" evidence="6"/>
<evidence type="ECO:0000313" key="6">
    <source>
        <dbReference type="EMBL" id="MFD2546117.1"/>
    </source>
</evidence>
<dbReference type="Pfam" id="PF03441">
    <property type="entry name" value="FAD_binding_7"/>
    <property type="match status" value="1"/>
</dbReference>
<accession>A0ABW5KEJ6</accession>
<dbReference type="InterPro" id="IPR005101">
    <property type="entry name" value="Cryptochr/Photolyase_FAD-bd"/>
</dbReference>
<dbReference type="SUPFAM" id="SSF48173">
    <property type="entry name" value="Cryptochrome/photolyase FAD-binding domain"/>
    <property type="match status" value="1"/>
</dbReference>
<dbReference type="InterPro" id="IPR002081">
    <property type="entry name" value="Cryptochrome/DNA_photolyase_1"/>
</dbReference>
<dbReference type="Gene3D" id="3.40.50.620">
    <property type="entry name" value="HUPs"/>
    <property type="match status" value="1"/>
</dbReference>
<dbReference type="SUPFAM" id="SSF52425">
    <property type="entry name" value="Cryptochrome/photolyase, N-terminal domain"/>
    <property type="match status" value="1"/>
</dbReference>
<dbReference type="RefSeq" id="WP_380899593.1">
    <property type="nucleotide sequence ID" value="NZ_JBHULR010000001.1"/>
</dbReference>
<dbReference type="Gene3D" id="1.25.40.80">
    <property type="match status" value="1"/>
</dbReference>
<keyword evidence="3" id="KW-0285">Flavoprotein</keyword>
<comment type="cofactor">
    <cofactor evidence="2">
        <name>FAD</name>
        <dbReference type="ChEBI" id="CHEBI:57692"/>
    </cofactor>
</comment>
<evidence type="ECO:0000259" key="5">
    <source>
        <dbReference type="PROSITE" id="PS51645"/>
    </source>
</evidence>
<dbReference type="EMBL" id="JBHULR010000001">
    <property type="protein sequence ID" value="MFD2546117.1"/>
    <property type="molecule type" value="Genomic_DNA"/>
</dbReference>
<dbReference type="Proteomes" id="UP001597545">
    <property type="component" value="Unassembled WGS sequence"/>
</dbReference>
<proteinExistence type="predicted"/>
<dbReference type="Pfam" id="PF00875">
    <property type="entry name" value="DNA_photolyase"/>
    <property type="match status" value="1"/>
</dbReference>
<reference evidence="7" key="1">
    <citation type="journal article" date="2019" name="Int. J. Syst. Evol. Microbiol.">
        <title>The Global Catalogue of Microorganisms (GCM) 10K type strain sequencing project: providing services to taxonomists for standard genome sequencing and annotation.</title>
        <authorList>
            <consortium name="The Broad Institute Genomics Platform"/>
            <consortium name="The Broad Institute Genome Sequencing Center for Infectious Disease"/>
            <person name="Wu L."/>
            <person name="Ma J."/>
        </authorList>
    </citation>
    <scope>NUCLEOTIDE SEQUENCE [LARGE SCALE GENOMIC DNA]</scope>
    <source>
        <strain evidence="7">KCTC 42662</strain>
    </source>
</reference>
<dbReference type="InterPro" id="IPR014729">
    <property type="entry name" value="Rossmann-like_a/b/a_fold"/>
</dbReference>
<keyword evidence="4" id="KW-0274">FAD</keyword>
<dbReference type="InterPro" id="IPR036134">
    <property type="entry name" value="Crypto/Photolyase_FAD-like_sf"/>
</dbReference>
<feature type="domain" description="Photolyase/cryptochrome alpha/beta" evidence="5">
    <location>
        <begin position="4"/>
        <end position="138"/>
    </location>
</feature>
<dbReference type="PROSITE" id="PS51645">
    <property type="entry name" value="PHR_CRY_ALPHA_BETA"/>
    <property type="match status" value="1"/>
</dbReference>
<dbReference type="PANTHER" id="PTHR11455">
    <property type="entry name" value="CRYPTOCHROME"/>
    <property type="match status" value="1"/>
</dbReference>
<comment type="caution">
    <text evidence="6">The sequence shown here is derived from an EMBL/GenBank/DDBJ whole genome shotgun (WGS) entry which is preliminary data.</text>
</comment>
<evidence type="ECO:0000256" key="2">
    <source>
        <dbReference type="ARBA" id="ARBA00001974"/>
    </source>
</evidence>
<organism evidence="6 7">
    <name type="scientific">Sphingobacterium suaedae</name>
    <dbReference type="NCBI Taxonomy" id="1686402"/>
    <lineage>
        <taxon>Bacteria</taxon>
        <taxon>Pseudomonadati</taxon>
        <taxon>Bacteroidota</taxon>
        <taxon>Sphingobacteriia</taxon>
        <taxon>Sphingobacteriales</taxon>
        <taxon>Sphingobacteriaceae</taxon>
        <taxon>Sphingobacterium</taxon>
    </lineage>
</organism>
<sequence length="414" mass="48730">MMKKVILVWFRNDLRIHDNEILSEAVKKADIVIPVYFFDPRYFKKNKLGFRNTGVLRARFLLESVAQFKETLQNMDTDLLVFQGKPEDIIGTLCAKYDVTEVYHHREVANRETKISEYVEETLWQEKINLKHFIGHTLYHKEDLPFPIRDIPDMFAAFKKKIEKESFVRPVVAPVTSFVTHPHLESTTIPSLLELGYSEEEIKFAYSRPVEHLRGGETAARQTAAKTLSPEFDDMNDYNLVSPYIAVGAISPADYYHQIKERYTSANKKKYERLILRLFWRDYFRFMLKKYPNVFFRNQDLTKDVQADAQRLRQHLCEDSHHPVINDLLNILQSSGNLPYEHREILAAYFKQELSIHYLAGAGFFEEYLLDYVPATTYGYWLHFAEKGTSPKDNLKTSWQDLVKKYYRPKAVIK</sequence>
<evidence type="ECO:0000256" key="1">
    <source>
        <dbReference type="ARBA" id="ARBA00001932"/>
    </source>
</evidence>
<keyword evidence="7" id="KW-1185">Reference proteome</keyword>
<comment type="cofactor">
    <cofactor evidence="1">
        <name>(6R)-5,10-methylene-5,6,7,8-tetrahydrofolate</name>
        <dbReference type="ChEBI" id="CHEBI:15636"/>
    </cofactor>
</comment>